<dbReference type="RefSeq" id="WP_139066051.1">
    <property type="nucleotide sequence ID" value="NZ_CP040812.1"/>
</dbReference>
<dbReference type="KEGG" id="afla:FHG64_08820"/>
<dbReference type="EMBL" id="CP040812">
    <property type="protein sequence ID" value="QCY69484.1"/>
    <property type="molecule type" value="Genomic_DNA"/>
</dbReference>
<evidence type="ECO:0000256" key="4">
    <source>
        <dbReference type="ARBA" id="ARBA00022692"/>
    </source>
</evidence>
<evidence type="ECO:0000313" key="9">
    <source>
        <dbReference type="EMBL" id="QCY69484.1"/>
    </source>
</evidence>
<dbReference type="SUPFAM" id="SSF49464">
    <property type="entry name" value="Carboxypeptidase regulatory domain-like"/>
    <property type="match status" value="1"/>
</dbReference>
<dbReference type="Gene3D" id="2.40.170.20">
    <property type="entry name" value="TonB-dependent receptor, beta-barrel domain"/>
    <property type="match status" value="1"/>
</dbReference>
<evidence type="ECO:0000256" key="7">
    <source>
        <dbReference type="SAM" id="SignalP"/>
    </source>
</evidence>
<evidence type="ECO:0000313" key="10">
    <source>
        <dbReference type="Proteomes" id="UP000309016"/>
    </source>
</evidence>
<evidence type="ECO:0000256" key="2">
    <source>
        <dbReference type="ARBA" id="ARBA00022448"/>
    </source>
</evidence>
<dbReference type="GO" id="GO:0044718">
    <property type="term" value="P:siderophore transmembrane transport"/>
    <property type="evidence" value="ECO:0007669"/>
    <property type="project" value="TreeGrafter"/>
</dbReference>
<dbReference type="PANTHER" id="PTHR30069">
    <property type="entry name" value="TONB-DEPENDENT OUTER MEMBRANE RECEPTOR"/>
    <property type="match status" value="1"/>
</dbReference>
<name>A0A5B7X1P6_9FLAO</name>
<dbReference type="GO" id="GO:0015344">
    <property type="term" value="F:siderophore uptake transmembrane transporter activity"/>
    <property type="evidence" value="ECO:0007669"/>
    <property type="project" value="TreeGrafter"/>
</dbReference>
<dbReference type="GO" id="GO:0009279">
    <property type="term" value="C:cell outer membrane"/>
    <property type="evidence" value="ECO:0007669"/>
    <property type="project" value="UniProtKB-SubCell"/>
</dbReference>
<keyword evidence="6" id="KW-0998">Cell outer membrane</keyword>
<dbReference type="AlphaFoldDB" id="A0A5B7X1P6"/>
<evidence type="ECO:0000256" key="1">
    <source>
        <dbReference type="ARBA" id="ARBA00004571"/>
    </source>
</evidence>
<keyword evidence="2" id="KW-0813">Transport</keyword>
<dbReference type="Pfam" id="PF13620">
    <property type="entry name" value="CarboxypepD_reg"/>
    <property type="match status" value="1"/>
</dbReference>
<dbReference type="InterPro" id="IPR039426">
    <property type="entry name" value="TonB-dep_rcpt-like"/>
</dbReference>
<dbReference type="Gene3D" id="2.60.40.1120">
    <property type="entry name" value="Carboxypeptidase-like, regulatory domain"/>
    <property type="match status" value="1"/>
</dbReference>
<dbReference type="SUPFAM" id="SSF56935">
    <property type="entry name" value="Porins"/>
    <property type="match status" value="1"/>
</dbReference>
<evidence type="ECO:0000256" key="5">
    <source>
        <dbReference type="ARBA" id="ARBA00023136"/>
    </source>
</evidence>
<dbReference type="PANTHER" id="PTHR30069:SF46">
    <property type="entry name" value="OAR PROTEIN"/>
    <property type="match status" value="1"/>
</dbReference>
<keyword evidence="7" id="KW-0732">Signal</keyword>
<keyword evidence="9" id="KW-0675">Receptor</keyword>
<reference evidence="9 10" key="1">
    <citation type="submission" date="2019-06" db="EMBL/GenBank/DDBJ databases">
        <title>Complete genome sequence of Antarcticibacterium flavum KCTC 52984T from an Antarctic marine sediment.</title>
        <authorList>
            <person name="Lee Y.M."/>
            <person name="Shin S.C."/>
        </authorList>
    </citation>
    <scope>NUCLEOTIDE SEQUENCE [LARGE SCALE GENOMIC DNA]</scope>
    <source>
        <strain evidence="9 10">KCTC 52984</strain>
    </source>
</reference>
<proteinExistence type="predicted"/>
<gene>
    <name evidence="9" type="ORF">FHG64_08820</name>
</gene>
<organism evidence="9 10">
    <name type="scientific">Antarcticibacterium flavum</name>
    <dbReference type="NCBI Taxonomy" id="2058175"/>
    <lineage>
        <taxon>Bacteria</taxon>
        <taxon>Pseudomonadati</taxon>
        <taxon>Bacteroidota</taxon>
        <taxon>Flavobacteriia</taxon>
        <taxon>Flavobacteriales</taxon>
        <taxon>Flavobacteriaceae</taxon>
        <taxon>Antarcticibacterium</taxon>
    </lineage>
</organism>
<dbReference type="InterPro" id="IPR057601">
    <property type="entry name" value="Oar-like_b-barrel"/>
</dbReference>
<keyword evidence="4" id="KW-0812">Transmembrane</keyword>
<dbReference type="Pfam" id="PF25183">
    <property type="entry name" value="OMP_b-brl_4"/>
    <property type="match status" value="2"/>
</dbReference>
<evidence type="ECO:0000256" key="3">
    <source>
        <dbReference type="ARBA" id="ARBA00022452"/>
    </source>
</evidence>
<feature type="signal peptide" evidence="7">
    <location>
        <begin position="1"/>
        <end position="21"/>
    </location>
</feature>
<keyword evidence="3" id="KW-1134">Transmembrane beta strand</keyword>
<dbReference type="InterPro" id="IPR008969">
    <property type="entry name" value="CarboxyPept-like_regulatory"/>
</dbReference>
<accession>A0A5B7X1P6</accession>
<evidence type="ECO:0000256" key="6">
    <source>
        <dbReference type="ARBA" id="ARBA00023237"/>
    </source>
</evidence>
<dbReference type="Proteomes" id="UP000309016">
    <property type="component" value="Chromosome"/>
</dbReference>
<feature type="chain" id="PRO_5022869976" evidence="7">
    <location>
        <begin position="22"/>
        <end position="1068"/>
    </location>
</feature>
<keyword evidence="10" id="KW-1185">Reference proteome</keyword>
<feature type="domain" description="TonB-dependent transporter Oar-like beta-barrel" evidence="8">
    <location>
        <begin position="342"/>
        <end position="1019"/>
    </location>
</feature>
<sequence length="1068" mass="117307">MKRFTGLFVVLFLMMAASTFAQGVTTSAINGRVLDSSGEGLPGANVVAVHQPSGTQYGAMTDFDGFYRISNMRVGGPYLITISYVGFETFTATNINLQLGDSRTINSTLSEAADALSEVVITAERGGIFDSSKTGAETNVSQRQVNALPSISRNIADFARLTPQAQVSGDDVISIAGQNNRYNALYIDGAVNNDVFGLAASGTNGGQTGVSPISLDAIESFQINVAPFDVRQSGFAGGSINAITKSGTNQFEGSVYGFYRDQSLAGKTPVGVAGADGERERLEDFTAVTTGVRVGGPIIKDKLFFFVNYERQDNETPQPFDISNYRGDATAADMTTLTNFLTNEYGYNPGGYANNTSSLVSDKLIGKIDWNINDKNKLSFKHSYVKAVQLNAPRSNQGAINFFNSAINFESVTNSSALELSSQIGDNMSNNLVVGWTTVNDNRDPQGEWFPAVQIFDAAGSSINFGSEAFSTANLLEQSTLTITDNFNIYSGRHNITIGTNNEFSSSRNVFFRQNFGEYRYSSLNDFLTGERANRYRHGYSLIGGFGDDSQGAAEFDVFQFGLYIQDKINLTDNFKVTVGARIDVPFWDDGLVNDDFNNRTIPMLEAAGKDLRGARVGEGIDANVHFSPRLGFNWDVNGDRSTQVRGGTGVFTSRLPLVWPGGVYNNNGLTAGFIQRTGDGVPAFSPDPRNQLQDPPQGSGQVGGEINLFAKDFKLPQVWKTNIAVDQRLPGDWILSADFIYNDDLNAVAYENINLEGPQFMTTGAGSRPNYGYANIDNTYDAVYMGYNVKEGNSYNVSGTITKNFYSPFIDVTGQVSYSYGDSNVFFDATSSQNSSQWRNLETVMGSNRPMLSRSDFAPGHRIISNSTIEFKWNDNLRTRIGLFYEGAQGQPFSYVYNGSGLLSDTGSFSALAFIPSTQAEANLIDSNSMTASQQWTALNAYIEGDEYLSSRRGQFAERNADRTNWTHILDLKFAQEFRLQIKETNHRFEFTADIFNFTNFLNKEWGQRTFANFGQVQLARFEGFAADGTTPQFTFDPRSLETRNIIDDSGLQSSRWQMQVGLRYSF</sequence>
<comment type="subcellular location">
    <subcellularLocation>
        <location evidence="1">Cell outer membrane</location>
        <topology evidence="1">Multi-pass membrane protein</topology>
    </subcellularLocation>
</comment>
<dbReference type="OrthoDB" id="9768147at2"/>
<protein>
    <submittedName>
        <fullName evidence="9">TonB-dependent receptor</fullName>
    </submittedName>
</protein>
<evidence type="ECO:0000259" key="8">
    <source>
        <dbReference type="Pfam" id="PF25183"/>
    </source>
</evidence>
<feature type="domain" description="TonB-dependent transporter Oar-like beta-barrel" evidence="8">
    <location>
        <begin position="243"/>
        <end position="319"/>
    </location>
</feature>
<dbReference type="InterPro" id="IPR036942">
    <property type="entry name" value="Beta-barrel_TonB_sf"/>
</dbReference>
<keyword evidence="5" id="KW-0472">Membrane</keyword>